<dbReference type="Pfam" id="PF00503">
    <property type="entry name" value="G-alpha"/>
    <property type="match status" value="1"/>
</dbReference>
<feature type="binding site" evidence="12">
    <location>
        <begin position="74"/>
        <end position="79"/>
    </location>
    <ligand>
        <name>GTP</name>
        <dbReference type="ChEBI" id="CHEBI:37565"/>
    </ligand>
</feature>
<comment type="subcellular location">
    <subcellularLocation>
        <location evidence="14">Cell membrane</location>
    </subcellularLocation>
</comment>
<evidence type="ECO:0000256" key="9">
    <source>
        <dbReference type="ARBA" id="ARBA00023139"/>
    </source>
</evidence>
<sequence length="264" mass="30014">MWIIHHHKEWLEQGRGAGAELHLASRVGEGKGSCRSHSLSEAETAENAKTLTGEFCKRQKQSNTSTSLLLGAGESGKSTIFKQIKLLFQTGFDEAELRSYTSVIHANVYQTIKILYEGAKELSQVESDSSKYVISPDNQMSFTLSYHHEIGEKLSDIDGRLDYPLLNKELVLDVKRLWQDPAIQETYLRGSILQLPDCAQYFMENLDRLAEADYVPTKLLPIEWSVHQLVKIVPQDHDSDELWSAIRGDDCVEYGYVHPECRRQ</sequence>
<keyword evidence="9 14" id="KW-0564">Palmitate</keyword>
<evidence type="ECO:0000256" key="7">
    <source>
        <dbReference type="ARBA" id="ARBA00022842"/>
    </source>
</evidence>
<dbReference type="Gramene" id="ONIVA06G11860.1">
    <property type="protein sequence ID" value="ONIVA06G11860.1"/>
    <property type="gene ID" value="ONIVA06G11860"/>
</dbReference>
<dbReference type="EnsemblPlants" id="ONIVA06G11860.1">
    <property type="protein sequence ID" value="ONIVA06G11860.1"/>
    <property type="gene ID" value="ONIVA06G11860"/>
</dbReference>
<evidence type="ECO:0000313" key="16">
    <source>
        <dbReference type="Proteomes" id="UP000006591"/>
    </source>
</evidence>
<dbReference type="GO" id="GO:0031683">
    <property type="term" value="F:G-protein beta/gamma-subunit complex binding"/>
    <property type="evidence" value="ECO:0007669"/>
    <property type="project" value="UniProtKB-UniRule"/>
</dbReference>
<evidence type="ECO:0000256" key="4">
    <source>
        <dbReference type="ARBA" id="ARBA00022723"/>
    </source>
</evidence>
<keyword evidence="11 14" id="KW-0449">Lipoprotein</keyword>
<organism evidence="15">
    <name type="scientific">Oryza nivara</name>
    <name type="common">Indian wild rice</name>
    <name type="synonym">Oryza sativa f. spontanea</name>
    <dbReference type="NCBI Taxonomy" id="4536"/>
    <lineage>
        <taxon>Eukaryota</taxon>
        <taxon>Viridiplantae</taxon>
        <taxon>Streptophyta</taxon>
        <taxon>Embryophyta</taxon>
        <taxon>Tracheophyta</taxon>
        <taxon>Spermatophyta</taxon>
        <taxon>Magnoliopsida</taxon>
        <taxon>Liliopsida</taxon>
        <taxon>Poales</taxon>
        <taxon>Poaceae</taxon>
        <taxon>BOP clade</taxon>
        <taxon>Oryzoideae</taxon>
        <taxon>Oryzeae</taxon>
        <taxon>Oryzinae</taxon>
        <taxon>Oryza</taxon>
    </lineage>
</organism>
<evidence type="ECO:0000256" key="2">
    <source>
        <dbReference type="ARBA" id="ARBA00005804"/>
    </source>
</evidence>
<dbReference type="PROSITE" id="PS51882">
    <property type="entry name" value="G_ALPHA"/>
    <property type="match status" value="1"/>
</dbReference>
<comment type="subunit">
    <text evidence="14">G proteins are composed of 3 units; alpha, beta and gamma. The alpha chain contains the guanine nucleotide binding site.</text>
</comment>
<dbReference type="OMA" id="HDSDELW"/>
<dbReference type="PRINTS" id="PR01242">
    <property type="entry name" value="GPROTEINAPLT"/>
</dbReference>
<dbReference type="GO" id="GO:0007188">
    <property type="term" value="P:adenylate cyclase-modulating G protein-coupled receptor signaling pathway"/>
    <property type="evidence" value="ECO:0007669"/>
    <property type="project" value="UniProtKB-UniRule"/>
</dbReference>
<evidence type="ECO:0000256" key="10">
    <source>
        <dbReference type="ARBA" id="ARBA00023224"/>
    </source>
</evidence>
<dbReference type="InterPro" id="IPR027417">
    <property type="entry name" value="P-loop_NTPase"/>
</dbReference>
<keyword evidence="14" id="KW-0472">Membrane</keyword>
<dbReference type="GO" id="GO:0046872">
    <property type="term" value="F:metal ion binding"/>
    <property type="evidence" value="ECO:0007669"/>
    <property type="project" value="UniProtKB-UniRule"/>
</dbReference>
<evidence type="ECO:0000256" key="12">
    <source>
        <dbReference type="PIRSR" id="PIRSR601019-1"/>
    </source>
</evidence>
<dbReference type="GO" id="GO:0003924">
    <property type="term" value="F:GTPase activity"/>
    <property type="evidence" value="ECO:0007669"/>
    <property type="project" value="InterPro"/>
</dbReference>
<evidence type="ECO:0000313" key="15">
    <source>
        <dbReference type="EnsemblPlants" id="ONIVA06G11860.1"/>
    </source>
</evidence>
<evidence type="ECO:0000256" key="5">
    <source>
        <dbReference type="ARBA" id="ARBA00022741"/>
    </source>
</evidence>
<dbReference type="SMART" id="SM00275">
    <property type="entry name" value="G_alpha"/>
    <property type="match status" value="1"/>
</dbReference>
<keyword evidence="16" id="KW-1185">Reference proteome</keyword>
<evidence type="ECO:0000256" key="3">
    <source>
        <dbReference type="ARBA" id="ARBA00022707"/>
    </source>
</evidence>
<reference evidence="15" key="2">
    <citation type="submission" date="2018-04" db="EMBL/GenBank/DDBJ databases">
        <title>OnivRS2 (Oryza nivara Reference Sequence Version 2).</title>
        <authorList>
            <person name="Zhang J."/>
            <person name="Kudrna D."/>
            <person name="Lee S."/>
            <person name="Talag J."/>
            <person name="Rajasekar S."/>
            <person name="Welchert J."/>
            <person name="Hsing Y.-I."/>
            <person name="Wing R.A."/>
        </authorList>
    </citation>
    <scope>NUCLEOTIDE SEQUENCE [LARGE SCALE GENOMIC DNA]</scope>
    <source>
        <strain evidence="15">SL10</strain>
    </source>
</reference>
<keyword evidence="7 13" id="KW-0460">Magnesium</keyword>
<feature type="binding site" evidence="13">
    <location>
        <position position="78"/>
    </location>
    <ligand>
        <name>Mg(2+)</name>
        <dbReference type="ChEBI" id="CHEBI:18420"/>
    </ligand>
</feature>
<evidence type="ECO:0000256" key="11">
    <source>
        <dbReference type="ARBA" id="ARBA00023288"/>
    </source>
</evidence>
<keyword evidence="8 12" id="KW-0342">GTP-binding</keyword>
<dbReference type="InterPro" id="IPR002976">
    <property type="entry name" value="Plant_Gprotein_alpha"/>
</dbReference>
<evidence type="ECO:0000256" key="8">
    <source>
        <dbReference type="ARBA" id="ARBA00023134"/>
    </source>
</evidence>
<name>A0A0E0HNS8_ORYNI</name>
<comment type="cofactor">
    <cofactor evidence="1">
        <name>Mg(2+)</name>
        <dbReference type="ChEBI" id="CHEBI:18420"/>
    </cofactor>
</comment>
<dbReference type="PANTHER" id="PTHR10218">
    <property type="entry name" value="GTP-BINDING PROTEIN ALPHA SUBUNIT"/>
    <property type="match status" value="1"/>
</dbReference>
<keyword evidence="4 13" id="KW-0479">Metal-binding</keyword>
<keyword evidence="14" id="KW-1003">Cell membrane</keyword>
<dbReference type="GO" id="GO:0001664">
    <property type="term" value="F:G protein-coupled receptor binding"/>
    <property type="evidence" value="ECO:0007669"/>
    <property type="project" value="UniProtKB-UniRule"/>
</dbReference>
<dbReference type="GO" id="GO:0005834">
    <property type="term" value="C:heterotrimeric G-protein complex"/>
    <property type="evidence" value="ECO:0007669"/>
    <property type="project" value="UniProtKB-UniRule"/>
</dbReference>
<proteinExistence type="inferred from homology"/>
<dbReference type="InterPro" id="IPR011025">
    <property type="entry name" value="GproteinA_insert"/>
</dbReference>
<comment type="function">
    <text evidence="14">Guanine nucleotide-binding proteins (G proteins) are involved as modulators or transducers in various transmembrane signaling systems.</text>
</comment>
<dbReference type="InterPro" id="IPR001019">
    <property type="entry name" value="Gprotein_alpha_su"/>
</dbReference>
<dbReference type="SUPFAM" id="SSF47895">
    <property type="entry name" value="Transducin (alpha subunit), insertion domain"/>
    <property type="match status" value="1"/>
</dbReference>
<dbReference type="AlphaFoldDB" id="A0A0E0HNS8"/>
<keyword evidence="3 14" id="KW-0519">Myristate</keyword>
<dbReference type="HOGENOM" id="CLU_1263309_0_0_1"/>
<keyword evidence="10 14" id="KW-0807">Transducer</keyword>
<comment type="similarity">
    <text evidence="2 14">Belongs to the G-alpha family.</text>
</comment>
<dbReference type="Proteomes" id="UP000006591">
    <property type="component" value="Chromosome 6"/>
</dbReference>
<keyword evidence="5 12" id="KW-0547">Nucleotide-binding</keyword>
<dbReference type="GO" id="GO:0005525">
    <property type="term" value="F:GTP binding"/>
    <property type="evidence" value="ECO:0007669"/>
    <property type="project" value="UniProtKB-UniRule"/>
</dbReference>
<keyword evidence="6" id="KW-0378">Hydrolase</keyword>
<evidence type="ECO:0000256" key="14">
    <source>
        <dbReference type="RuleBase" id="RU368109"/>
    </source>
</evidence>
<reference evidence="15" key="1">
    <citation type="submission" date="2015-04" db="UniProtKB">
        <authorList>
            <consortium name="EnsemblPlants"/>
        </authorList>
    </citation>
    <scope>IDENTIFICATION</scope>
    <source>
        <strain evidence="15">SL10</strain>
    </source>
</reference>
<dbReference type="GO" id="GO:0005737">
    <property type="term" value="C:cytoplasm"/>
    <property type="evidence" value="ECO:0007669"/>
    <property type="project" value="TreeGrafter"/>
</dbReference>
<accession>A0A0E0HNS8</accession>
<evidence type="ECO:0000256" key="1">
    <source>
        <dbReference type="ARBA" id="ARBA00001946"/>
    </source>
</evidence>
<dbReference type="Gene3D" id="1.10.400.10">
    <property type="entry name" value="GI Alpha 1, domain 2-like"/>
    <property type="match status" value="1"/>
</dbReference>
<protein>
    <recommendedName>
        <fullName evidence="14">Guanine nucleotide-binding protein alpha subunit</fullName>
        <shortName evidence="14">GP-alpha</shortName>
    </recommendedName>
</protein>
<evidence type="ECO:0000256" key="13">
    <source>
        <dbReference type="PIRSR" id="PIRSR601019-2"/>
    </source>
</evidence>
<dbReference type="Gene3D" id="3.40.50.300">
    <property type="entry name" value="P-loop containing nucleotide triphosphate hydrolases"/>
    <property type="match status" value="1"/>
</dbReference>
<evidence type="ECO:0000256" key="6">
    <source>
        <dbReference type="ARBA" id="ARBA00022801"/>
    </source>
</evidence>
<dbReference type="PANTHER" id="PTHR10218:SF302">
    <property type="entry name" value="GUANINE NUCLEOTIDE-BINDING PROTEIN ALPHA-5 SUBUNIT"/>
    <property type="match status" value="1"/>
</dbReference>
<comment type="domain">
    <text evidence="14">The helical domain is required for self-activation.</text>
</comment>